<dbReference type="EMBL" id="BMJE01000001">
    <property type="protein sequence ID" value="GGB65387.1"/>
    <property type="molecule type" value="Genomic_DNA"/>
</dbReference>
<proteinExistence type="predicted"/>
<sequence>MAKSRLKKTVRFIKQFILAFIAVITVYILATFIFSIIPVNSNIANQGDITVYINSNGVHTDIVVPVKNNIKDWTTVIPFSHTIANDSLAQYVAFGWGDRAFYLETPQWSDLKASTAFNAAFHLGTSAMHTRFYRTLQEDEECIKLKISKSNYKKLVTYIDNSFAYSESKQVKWIANRSYNNYDAFYEAKGKYSLFYTCNTWTNNALKAANQKAALWTLYDKGILYHYDK</sequence>
<protein>
    <recommendedName>
        <fullName evidence="4">TIGR02117 family protein</fullName>
    </recommendedName>
</protein>
<feature type="transmembrane region" description="Helical" evidence="1">
    <location>
        <begin position="12"/>
        <end position="37"/>
    </location>
</feature>
<keyword evidence="1" id="KW-1133">Transmembrane helix</keyword>
<dbReference type="Pfam" id="PF09601">
    <property type="entry name" value="DUF2459"/>
    <property type="match status" value="1"/>
</dbReference>
<keyword evidence="1" id="KW-0812">Transmembrane</keyword>
<comment type="caution">
    <text evidence="2">The sequence shown here is derived from an EMBL/GenBank/DDBJ whole genome shotgun (WGS) entry which is preliminary data.</text>
</comment>
<dbReference type="InterPro" id="IPR011727">
    <property type="entry name" value="CHP02117"/>
</dbReference>
<reference evidence="3" key="1">
    <citation type="journal article" date="2019" name="Int. J. Syst. Evol. Microbiol.">
        <title>The Global Catalogue of Microorganisms (GCM) 10K type strain sequencing project: providing services to taxonomists for standard genome sequencing and annotation.</title>
        <authorList>
            <consortium name="The Broad Institute Genomics Platform"/>
            <consortium name="The Broad Institute Genome Sequencing Center for Infectious Disease"/>
            <person name="Wu L."/>
            <person name="Ma J."/>
        </authorList>
    </citation>
    <scope>NUCLEOTIDE SEQUENCE [LARGE SCALE GENOMIC DNA]</scope>
    <source>
        <strain evidence="3">CGMCC 1.15461</strain>
    </source>
</reference>
<organism evidence="2 3">
    <name type="scientific">Flavobacterium suaedae</name>
    <dbReference type="NCBI Taxonomy" id="1767027"/>
    <lineage>
        <taxon>Bacteria</taxon>
        <taxon>Pseudomonadati</taxon>
        <taxon>Bacteroidota</taxon>
        <taxon>Flavobacteriia</taxon>
        <taxon>Flavobacteriales</taxon>
        <taxon>Flavobacteriaceae</taxon>
        <taxon>Flavobacterium</taxon>
    </lineage>
</organism>
<keyword evidence="1" id="KW-0472">Membrane</keyword>
<accession>A0ABQ1JFV8</accession>
<evidence type="ECO:0000313" key="2">
    <source>
        <dbReference type="EMBL" id="GGB65387.1"/>
    </source>
</evidence>
<evidence type="ECO:0000313" key="3">
    <source>
        <dbReference type="Proteomes" id="UP000615760"/>
    </source>
</evidence>
<name>A0ABQ1JFV8_9FLAO</name>
<dbReference type="NCBIfam" id="TIGR02117">
    <property type="entry name" value="chp_urease_rgn"/>
    <property type="match status" value="1"/>
</dbReference>
<dbReference type="RefSeq" id="WP_188619330.1">
    <property type="nucleotide sequence ID" value="NZ_BMJE01000001.1"/>
</dbReference>
<gene>
    <name evidence="2" type="ORF">GCM10007424_01650</name>
</gene>
<evidence type="ECO:0008006" key="4">
    <source>
        <dbReference type="Google" id="ProtNLM"/>
    </source>
</evidence>
<evidence type="ECO:0000256" key="1">
    <source>
        <dbReference type="SAM" id="Phobius"/>
    </source>
</evidence>
<dbReference type="Proteomes" id="UP000615760">
    <property type="component" value="Unassembled WGS sequence"/>
</dbReference>
<keyword evidence="3" id="KW-1185">Reference proteome</keyword>